<comment type="caution">
    <text evidence="16">The sequence shown here is derived from an EMBL/GenBank/DDBJ whole genome shotgun (WGS) entry which is preliminary data.</text>
</comment>
<dbReference type="Pfam" id="PF00023">
    <property type="entry name" value="Ank"/>
    <property type="match status" value="1"/>
</dbReference>
<feature type="transmembrane region" description="Helical" evidence="14">
    <location>
        <begin position="366"/>
        <end position="387"/>
    </location>
</feature>
<feature type="transmembrane region" description="Helical" evidence="14">
    <location>
        <begin position="465"/>
        <end position="488"/>
    </location>
</feature>
<feature type="transmembrane region" description="Helical" evidence="14">
    <location>
        <begin position="500"/>
        <end position="523"/>
    </location>
</feature>
<keyword evidence="2" id="KW-0813">Transport</keyword>
<evidence type="ECO:0000256" key="13">
    <source>
        <dbReference type="SAM" id="MobiDB-lite"/>
    </source>
</evidence>
<evidence type="ECO:0000256" key="2">
    <source>
        <dbReference type="ARBA" id="ARBA00022448"/>
    </source>
</evidence>
<dbReference type="Pfam" id="PF00520">
    <property type="entry name" value="Ion_trans"/>
    <property type="match status" value="1"/>
</dbReference>
<keyword evidence="4 14" id="KW-0812">Transmembrane</keyword>
<gene>
    <name evidence="16" type="ORF">MNOR_LOCUS23759</name>
</gene>
<keyword evidence="17" id="KW-1185">Reference proteome</keyword>
<reference evidence="16 17" key="1">
    <citation type="submission" date="2024-05" db="EMBL/GenBank/DDBJ databases">
        <authorList>
            <person name="Wallberg A."/>
        </authorList>
    </citation>
    <scope>NUCLEOTIDE SEQUENCE [LARGE SCALE GENOMIC DNA]</scope>
</reference>
<dbReference type="InterPro" id="IPR036770">
    <property type="entry name" value="Ankyrin_rpt-contain_sf"/>
</dbReference>
<dbReference type="Proteomes" id="UP001497623">
    <property type="component" value="Unassembled WGS sequence"/>
</dbReference>
<dbReference type="GO" id="GO:0034703">
    <property type="term" value="C:cation channel complex"/>
    <property type="evidence" value="ECO:0007669"/>
    <property type="project" value="UniProtKB-ARBA"/>
</dbReference>
<evidence type="ECO:0000256" key="11">
    <source>
        <dbReference type="PROSITE-ProRule" id="PRU00023"/>
    </source>
</evidence>
<protein>
    <recommendedName>
        <fullName evidence="15">Ion transport domain-containing protein</fullName>
    </recommendedName>
</protein>
<proteinExistence type="predicted"/>
<evidence type="ECO:0000256" key="7">
    <source>
        <dbReference type="ARBA" id="ARBA00023043"/>
    </source>
</evidence>
<evidence type="ECO:0000256" key="8">
    <source>
        <dbReference type="ARBA" id="ARBA00023065"/>
    </source>
</evidence>
<keyword evidence="6 14" id="KW-1133">Transmembrane helix</keyword>
<dbReference type="PROSITE" id="PS50297">
    <property type="entry name" value="ANK_REP_REGION"/>
    <property type="match status" value="1"/>
</dbReference>
<dbReference type="InterPro" id="IPR005821">
    <property type="entry name" value="Ion_trans_dom"/>
</dbReference>
<dbReference type="PANTHER" id="PTHR47143">
    <property type="entry name" value="TRANSIENT RECEPTOR POTENTIAL CATION CHANNEL PROTEIN PAINLESS"/>
    <property type="match status" value="1"/>
</dbReference>
<dbReference type="GO" id="GO:0005216">
    <property type="term" value="F:monoatomic ion channel activity"/>
    <property type="evidence" value="ECO:0007669"/>
    <property type="project" value="InterPro"/>
</dbReference>
<sequence length="851" mass="100598">MQPINEKHKISSLQTAFKNGYHLIAKKLLENDSSVQLQREWVKEVLENIINGLKKKNNMQCQGINKNENREKQKKKKRGISDEKENKQNYQKCFEILLEPNLNIQDYVIKNDHDLFYKICSNGLTELADFIIDDSADPCREFKGDEKTEKSPIHIASRYGYHKLVDLLLNKMKARGLEKIMQGLQLTNKWKNLAIHNVVRTFAKKDKNEKRKEDLRPEIDYYKCIESLLKYKEYYNIDAQDSQGNTALHYATQLRDDHRFTKLLLMNGSQMTIKNNKHITAKSKISPSLVKEVLDSCIKADGDESVEDDLRITIDLSIFSHKHDSKTKTETELLMTLRDSRQYKHLLDHPVISTFLYIKWQKIKTFWYTNLFFYLLFFSSLIAYIYFIESESNDTTRMLSLKVIITVMSVYMLIREMIQLFIFKLSYFYSFDNLLEISLLIMTGLLLYLPLYLPNSNIQHEFTAWIVIGSMVECILLFGKVPLFQFSIYITMFKKVTFNFLRIIAVLFLWIILAFSFSFFILFKGHHQSLNSKRVDSNSSFITFSKALLKTTVMSTGEIEYTDIPFDSSYPLSSRLLFTIFIFVIVFVTVNLINGIAISDIKKIIKEAENHAIMAEAECIIGINETLRMLIKILNFNCLERIWNYCLIFDDCFSKKSISLFPNRHYVDVWATCEGHKCRLSKYININHCPYYFWLNLWDIYGLLHRLMFVKMCNECKIFYDKRVHAISNHKCEKKYECGICKRYKYIKQSSKLIHVCLHRHRYYIKSISIDAAKNIVKNQKLKTEKKQKEEEKWIRNLKRKQKEDEEKRRDARISQICKEIGEEKQGREQLQTTVNELTEMIKEIKNQNEP</sequence>
<evidence type="ECO:0000256" key="5">
    <source>
        <dbReference type="ARBA" id="ARBA00022737"/>
    </source>
</evidence>
<evidence type="ECO:0000256" key="14">
    <source>
        <dbReference type="SAM" id="Phobius"/>
    </source>
</evidence>
<feature type="repeat" description="ANK" evidence="11">
    <location>
        <begin position="243"/>
        <end position="276"/>
    </location>
</feature>
<feature type="region of interest" description="Disordered" evidence="13">
    <location>
        <begin position="60"/>
        <end position="84"/>
    </location>
</feature>
<dbReference type="PANTHER" id="PTHR47143:SF4">
    <property type="entry name" value="TRANSIENT RECEPTOR POTENTIAL CATION CHANNEL PROTEIN PAINLESS"/>
    <property type="match status" value="1"/>
</dbReference>
<feature type="transmembrane region" description="Helical" evidence="14">
    <location>
        <begin position="399"/>
        <end position="422"/>
    </location>
</feature>
<dbReference type="AlphaFoldDB" id="A0AAV2RG45"/>
<evidence type="ECO:0000259" key="15">
    <source>
        <dbReference type="Pfam" id="PF00520"/>
    </source>
</evidence>
<dbReference type="SMART" id="SM00248">
    <property type="entry name" value="ANK"/>
    <property type="match status" value="4"/>
</dbReference>
<keyword evidence="10" id="KW-0407">Ion channel</keyword>
<evidence type="ECO:0000313" key="16">
    <source>
        <dbReference type="EMBL" id="CAL4123062.1"/>
    </source>
</evidence>
<keyword evidence="5" id="KW-0677">Repeat</keyword>
<dbReference type="Gene3D" id="1.10.287.70">
    <property type="match status" value="1"/>
</dbReference>
<feature type="transmembrane region" description="Helical" evidence="14">
    <location>
        <begin position="434"/>
        <end position="453"/>
    </location>
</feature>
<evidence type="ECO:0000256" key="12">
    <source>
        <dbReference type="SAM" id="Coils"/>
    </source>
</evidence>
<dbReference type="InterPro" id="IPR002110">
    <property type="entry name" value="Ankyrin_rpt"/>
</dbReference>
<dbReference type="SUPFAM" id="SSF48403">
    <property type="entry name" value="Ankyrin repeat"/>
    <property type="match status" value="1"/>
</dbReference>
<organism evidence="16 17">
    <name type="scientific">Meganyctiphanes norvegica</name>
    <name type="common">Northern krill</name>
    <name type="synonym">Thysanopoda norvegica</name>
    <dbReference type="NCBI Taxonomy" id="48144"/>
    <lineage>
        <taxon>Eukaryota</taxon>
        <taxon>Metazoa</taxon>
        <taxon>Ecdysozoa</taxon>
        <taxon>Arthropoda</taxon>
        <taxon>Crustacea</taxon>
        <taxon>Multicrustacea</taxon>
        <taxon>Malacostraca</taxon>
        <taxon>Eumalacostraca</taxon>
        <taxon>Eucarida</taxon>
        <taxon>Euphausiacea</taxon>
        <taxon>Euphausiidae</taxon>
        <taxon>Meganyctiphanes</taxon>
    </lineage>
</organism>
<dbReference type="Gene3D" id="1.25.40.20">
    <property type="entry name" value="Ankyrin repeat-containing domain"/>
    <property type="match status" value="1"/>
</dbReference>
<keyword evidence="8" id="KW-0406">Ion transport</keyword>
<feature type="non-terminal residue" evidence="16">
    <location>
        <position position="851"/>
    </location>
</feature>
<keyword evidence="12" id="KW-0175">Coiled coil</keyword>
<accession>A0AAV2RG45</accession>
<keyword evidence="3" id="KW-0716">Sensory transduction</keyword>
<evidence type="ECO:0000313" key="17">
    <source>
        <dbReference type="Proteomes" id="UP001497623"/>
    </source>
</evidence>
<dbReference type="PROSITE" id="PS50088">
    <property type="entry name" value="ANK_REPEAT"/>
    <property type="match status" value="1"/>
</dbReference>
<evidence type="ECO:0000256" key="6">
    <source>
        <dbReference type="ARBA" id="ARBA00022989"/>
    </source>
</evidence>
<evidence type="ECO:0000256" key="10">
    <source>
        <dbReference type="ARBA" id="ARBA00023303"/>
    </source>
</evidence>
<keyword evidence="7 11" id="KW-0040">ANK repeat</keyword>
<dbReference type="EMBL" id="CAXKWB010021232">
    <property type="protein sequence ID" value="CAL4123062.1"/>
    <property type="molecule type" value="Genomic_DNA"/>
</dbReference>
<dbReference type="InterPro" id="IPR052076">
    <property type="entry name" value="TRP_cation_channel"/>
</dbReference>
<evidence type="ECO:0000256" key="3">
    <source>
        <dbReference type="ARBA" id="ARBA00022606"/>
    </source>
</evidence>
<feature type="domain" description="Ion transport" evidence="15">
    <location>
        <begin position="368"/>
        <end position="607"/>
    </location>
</feature>
<keyword evidence="9 14" id="KW-0472">Membrane</keyword>
<evidence type="ECO:0000256" key="4">
    <source>
        <dbReference type="ARBA" id="ARBA00022692"/>
    </source>
</evidence>
<comment type="subcellular location">
    <subcellularLocation>
        <location evidence="1">Membrane</location>
        <topology evidence="1">Multi-pass membrane protein</topology>
    </subcellularLocation>
</comment>
<name>A0AAV2RG45_MEGNR</name>
<feature type="coiled-coil region" evidence="12">
    <location>
        <begin position="770"/>
        <end position="848"/>
    </location>
</feature>
<evidence type="ECO:0000256" key="9">
    <source>
        <dbReference type="ARBA" id="ARBA00023136"/>
    </source>
</evidence>
<evidence type="ECO:0000256" key="1">
    <source>
        <dbReference type="ARBA" id="ARBA00004141"/>
    </source>
</evidence>
<feature type="transmembrane region" description="Helical" evidence="14">
    <location>
        <begin position="576"/>
        <end position="597"/>
    </location>
</feature>